<evidence type="ECO:0000313" key="4">
    <source>
        <dbReference type="Proteomes" id="UP001217089"/>
    </source>
</evidence>
<reference evidence="3 4" key="1">
    <citation type="submission" date="2022-12" db="EMBL/GenBank/DDBJ databases">
        <title>Chromosome-level genome of Tegillarca granosa.</title>
        <authorList>
            <person name="Kim J."/>
        </authorList>
    </citation>
    <scope>NUCLEOTIDE SEQUENCE [LARGE SCALE GENOMIC DNA]</scope>
    <source>
        <strain evidence="3">Teg-2019</strain>
        <tissue evidence="3">Adductor muscle</tissue>
    </source>
</reference>
<keyword evidence="2" id="KW-0812">Transmembrane</keyword>
<dbReference type="EMBL" id="JARBDR010000903">
    <property type="protein sequence ID" value="KAJ8304106.1"/>
    <property type="molecule type" value="Genomic_DNA"/>
</dbReference>
<evidence type="ECO:0000256" key="2">
    <source>
        <dbReference type="SAM" id="Phobius"/>
    </source>
</evidence>
<evidence type="ECO:0000313" key="3">
    <source>
        <dbReference type="EMBL" id="KAJ8304106.1"/>
    </source>
</evidence>
<organism evidence="3 4">
    <name type="scientific">Tegillarca granosa</name>
    <name type="common">Malaysian cockle</name>
    <name type="synonym">Anadara granosa</name>
    <dbReference type="NCBI Taxonomy" id="220873"/>
    <lineage>
        <taxon>Eukaryota</taxon>
        <taxon>Metazoa</taxon>
        <taxon>Spiralia</taxon>
        <taxon>Lophotrochozoa</taxon>
        <taxon>Mollusca</taxon>
        <taxon>Bivalvia</taxon>
        <taxon>Autobranchia</taxon>
        <taxon>Pteriomorphia</taxon>
        <taxon>Arcoida</taxon>
        <taxon>Arcoidea</taxon>
        <taxon>Arcidae</taxon>
        <taxon>Tegillarca</taxon>
    </lineage>
</organism>
<name>A0ABQ9EJN9_TEGGR</name>
<feature type="compositionally biased region" description="Acidic residues" evidence="1">
    <location>
        <begin position="481"/>
        <end position="490"/>
    </location>
</feature>
<proteinExistence type="predicted"/>
<keyword evidence="2" id="KW-0472">Membrane</keyword>
<keyword evidence="2" id="KW-1133">Transmembrane helix</keyword>
<protein>
    <submittedName>
        <fullName evidence="3">Uncharacterized protein</fullName>
    </submittedName>
</protein>
<accession>A0ABQ9EJN9</accession>
<feature type="transmembrane region" description="Helical" evidence="2">
    <location>
        <begin position="585"/>
        <end position="604"/>
    </location>
</feature>
<keyword evidence="4" id="KW-1185">Reference proteome</keyword>
<gene>
    <name evidence="3" type="ORF">KUTeg_017689</name>
</gene>
<feature type="region of interest" description="Disordered" evidence="1">
    <location>
        <begin position="422"/>
        <end position="444"/>
    </location>
</feature>
<dbReference type="Proteomes" id="UP001217089">
    <property type="component" value="Unassembled WGS sequence"/>
</dbReference>
<evidence type="ECO:0000256" key="1">
    <source>
        <dbReference type="SAM" id="MobiDB-lite"/>
    </source>
</evidence>
<sequence>MLPMMEDYMPKKQIMEKLTKTGEDFKSVPQHVNNDLLRQTASKMLTVGLTSLEIYRNDVPKKVKLLDVKLSFSYQEDFTTKTVRLEKDLVRKGKKWTWYLPQGERSIVTFPYSPGDRVNLNIGMFVHKTERSSLFSRETITEQVGNVTECIVLAKNNGVGMGLPLNTVISQHVRLNFNLFGKIGHHFTVKLKLEQIEEERKGNSTLWLRPSSPEKLFFSQNFPIEILKDSMSFPPRVNGNYEGVGTKSYVCTSQRLVNYLRTPVLECWSFRTASSGSEIPSSIQIKQVTSNKPVACLVPVVEFSDNPVTKSKHMRLGILVICGNRPYCLCSTKWRTPDKFDFKIHYYDTDETWGQRVKWASRDFLDIGHVILNSTGHLFTIPPHKEHPLQDLCVGLCMKYLVRWSEEVLPWKRDSTRPVAHIHGDNVDTTADNEESVSRKRSTSCPPIGGKLLSYNFDRLPSFLESHELALYCDIEKQYSDDSDPEEEPEETQKSTFVRKGSGSSYGERSFRSGDRQSVRSYERKPKGKRKDFKKRAIEIRNDSDADHTSGFVDDYVLQSEIEMESCIMESYIVQNSAYFLTENLLKFIFLIQAILFNFLFNFYELFKK</sequence>
<comment type="caution">
    <text evidence="3">The sequence shown here is derived from an EMBL/GenBank/DDBJ whole genome shotgun (WGS) entry which is preliminary data.</text>
</comment>
<feature type="region of interest" description="Disordered" evidence="1">
    <location>
        <begin position="479"/>
        <end position="530"/>
    </location>
</feature>
<feature type="compositionally biased region" description="Basic and acidic residues" evidence="1">
    <location>
        <begin position="509"/>
        <end position="525"/>
    </location>
</feature>